<dbReference type="STRING" id="1071679.BG57_13890"/>
<dbReference type="InterPro" id="IPR037238">
    <property type="entry name" value="YbiA-like_sf"/>
</dbReference>
<comment type="catalytic activity">
    <reaction evidence="1">
        <text>5-amino-6-(5-phospho-D-ribosylamino)uracil + H2O = 5,6-diaminouracil + D-ribose 5-phosphate</text>
        <dbReference type="Rhea" id="RHEA:55020"/>
        <dbReference type="ChEBI" id="CHEBI:15377"/>
        <dbReference type="ChEBI" id="CHEBI:46252"/>
        <dbReference type="ChEBI" id="CHEBI:58453"/>
        <dbReference type="ChEBI" id="CHEBI:78346"/>
    </reaction>
</comment>
<dbReference type="GO" id="GO:0016787">
    <property type="term" value="F:hydrolase activity"/>
    <property type="evidence" value="ECO:0007669"/>
    <property type="project" value="UniProtKB-KW"/>
</dbReference>
<evidence type="ECO:0000256" key="2">
    <source>
        <dbReference type="ARBA" id="ARBA00000751"/>
    </source>
</evidence>
<dbReference type="CDD" id="cd15457">
    <property type="entry name" value="NADAR"/>
    <property type="match status" value="1"/>
</dbReference>
<dbReference type="InterPro" id="IPR012816">
    <property type="entry name" value="NADAR"/>
</dbReference>
<accession>A0A069NRP2</accession>
<dbReference type="EMBL" id="BMEG01000014">
    <property type="protein sequence ID" value="GGD94788.1"/>
    <property type="molecule type" value="Genomic_DNA"/>
</dbReference>
<evidence type="ECO:0000259" key="3">
    <source>
        <dbReference type="Pfam" id="PF08719"/>
    </source>
</evidence>
<evidence type="ECO:0000313" key="4">
    <source>
        <dbReference type="EMBL" id="GGD94788.1"/>
    </source>
</evidence>
<dbReference type="EMBL" id="JFHE01000024">
    <property type="protein sequence ID" value="KDR31088.1"/>
    <property type="molecule type" value="Genomic_DNA"/>
</dbReference>
<dbReference type="Proteomes" id="UP000027439">
    <property type="component" value="Unassembled WGS sequence"/>
</dbReference>
<name>A0A069NRP2_9BURK</name>
<dbReference type="SUPFAM" id="SSF143990">
    <property type="entry name" value="YbiA-like"/>
    <property type="match status" value="1"/>
</dbReference>
<dbReference type="Proteomes" id="UP000597138">
    <property type="component" value="Unassembled WGS sequence"/>
</dbReference>
<dbReference type="eggNOG" id="COG3236">
    <property type="taxonomic scope" value="Bacteria"/>
</dbReference>
<keyword evidence="7" id="KW-1185">Reference proteome</keyword>
<protein>
    <submittedName>
        <fullName evidence="5">GTP cyclohydrolase</fullName>
    </submittedName>
</protein>
<organism evidence="5 6">
    <name type="scientific">Caballeronia grimmiae</name>
    <dbReference type="NCBI Taxonomy" id="1071679"/>
    <lineage>
        <taxon>Bacteria</taxon>
        <taxon>Pseudomonadati</taxon>
        <taxon>Pseudomonadota</taxon>
        <taxon>Betaproteobacteria</taxon>
        <taxon>Burkholderiales</taxon>
        <taxon>Burkholderiaceae</taxon>
        <taxon>Caballeronia</taxon>
    </lineage>
</organism>
<proteinExistence type="predicted"/>
<evidence type="ECO:0000313" key="5">
    <source>
        <dbReference type="EMBL" id="KDR31088.1"/>
    </source>
</evidence>
<sequence>MRRVGNFTLFFGAEDAFSNWHPCRFTYHDVDFRSVEQFMMFSKAKLFGDEDIAQAVLATHLPKEQKALGRKVKGFDLDTWKAKRESIVYVGCREKFAQHPGLRALLLATAPTELVEASPYDTIWGVGLGEHHPDITDKSKWRGQNLLGKALMKVRDTLSSQSHS</sequence>
<dbReference type="OrthoDB" id="67297at2"/>
<dbReference type="Gene3D" id="1.10.357.40">
    <property type="entry name" value="YbiA-like"/>
    <property type="match status" value="1"/>
</dbReference>
<gene>
    <name evidence="5" type="ORF">BG57_13890</name>
    <name evidence="4" type="ORF">GCM10010985_56870</name>
</gene>
<evidence type="ECO:0000256" key="1">
    <source>
        <dbReference type="ARBA" id="ARBA00000022"/>
    </source>
</evidence>
<reference evidence="4" key="4">
    <citation type="submission" date="2024-05" db="EMBL/GenBank/DDBJ databases">
        <authorList>
            <person name="Sun Q."/>
            <person name="Zhou Y."/>
        </authorList>
    </citation>
    <scope>NUCLEOTIDE SEQUENCE</scope>
    <source>
        <strain evidence="4">CGMCC 1.11013</strain>
    </source>
</reference>
<dbReference type="NCBIfam" id="TIGR02464">
    <property type="entry name" value="ribofla_fusion"/>
    <property type="match status" value="1"/>
</dbReference>
<comment type="caution">
    <text evidence="5">The sequence shown here is derived from an EMBL/GenBank/DDBJ whole genome shotgun (WGS) entry which is preliminary data.</text>
</comment>
<keyword evidence="5" id="KW-0378">Hydrolase</keyword>
<evidence type="ECO:0000313" key="6">
    <source>
        <dbReference type="Proteomes" id="UP000027439"/>
    </source>
</evidence>
<reference evidence="7" key="3">
    <citation type="journal article" date="2019" name="Int. J. Syst. Evol. Microbiol.">
        <title>The Global Catalogue of Microorganisms (GCM) 10K type strain sequencing project: providing services to taxonomists for standard genome sequencing and annotation.</title>
        <authorList>
            <consortium name="The Broad Institute Genomics Platform"/>
            <consortium name="The Broad Institute Genome Sequencing Center for Infectious Disease"/>
            <person name="Wu L."/>
            <person name="Ma J."/>
        </authorList>
    </citation>
    <scope>NUCLEOTIDE SEQUENCE [LARGE SCALE GENOMIC DNA]</scope>
    <source>
        <strain evidence="7">CGMCC 1.11013</strain>
    </source>
</reference>
<comment type="catalytic activity">
    <reaction evidence="2">
        <text>2,5-diamino-6-hydroxy-4-(5-phosphoribosylamino)-pyrimidine + H2O = 2,5,6-triamino-4-hydroxypyrimidine + D-ribose 5-phosphate</text>
        <dbReference type="Rhea" id="RHEA:23436"/>
        <dbReference type="ChEBI" id="CHEBI:15377"/>
        <dbReference type="ChEBI" id="CHEBI:58614"/>
        <dbReference type="ChEBI" id="CHEBI:78346"/>
        <dbReference type="ChEBI" id="CHEBI:137796"/>
    </reaction>
</comment>
<feature type="domain" description="NADAR" evidence="3">
    <location>
        <begin position="14"/>
        <end position="158"/>
    </location>
</feature>
<dbReference type="Pfam" id="PF08719">
    <property type="entry name" value="NADAR"/>
    <property type="match status" value="1"/>
</dbReference>
<dbReference type="AlphaFoldDB" id="A0A069NRP2"/>
<reference evidence="5 6" key="2">
    <citation type="submission" date="2014-03" db="EMBL/GenBank/DDBJ databases">
        <title>Draft Genome Sequences of Four Burkholderia Strains.</title>
        <authorList>
            <person name="Liu X.Y."/>
            <person name="Li C.X."/>
            <person name="Xu J.H."/>
        </authorList>
    </citation>
    <scope>NUCLEOTIDE SEQUENCE [LARGE SCALE GENOMIC DNA]</scope>
    <source>
        <strain evidence="5 6">R27</strain>
    </source>
</reference>
<evidence type="ECO:0000313" key="7">
    <source>
        <dbReference type="Proteomes" id="UP000597138"/>
    </source>
</evidence>
<dbReference type="RefSeq" id="WP_035967793.1">
    <property type="nucleotide sequence ID" value="NZ_BMEG01000014.1"/>
</dbReference>
<reference evidence="4" key="1">
    <citation type="journal article" date="2014" name="Int. J. Syst. Evol. Microbiol.">
        <title>Complete genome of a new Firmicutes species belonging to the dominant human colonic microbiota ('Ruminococcus bicirculans') reveals two chromosomes and a selective capacity to utilize plant glucans.</title>
        <authorList>
            <consortium name="NISC Comparative Sequencing Program"/>
            <person name="Wegmann U."/>
            <person name="Louis P."/>
            <person name="Goesmann A."/>
            <person name="Henrissat B."/>
            <person name="Duncan S.H."/>
            <person name="Flint H.J."/>
        </authorList>
    </citation>
    <scope>NUCLEOTIDE SEQUENCE</scope>
    <source>
        <strain evidence="4">CGMCC 1.11013</strain>
    </source>
</reference>